<reference evidence="4" key="1">
    <citation type="submission" date="2019-05" db="EMBL/GenBank/DDBJ databases">
        <title>The de novo reference genome and transcriptome assemblies of the wild tomato species Solanum chilense.</title>
        <authorList>
            <person name="Stam R."/>
            <person name="Nosenko T."/>
            <person name="Hoerger A.C."/>
            <person name="Stephan W."/>
            <person name="Seidel M.A."/>
            <person name="Kuhn J.M.M."/>
            <person name="Haberer G."/>
            <person name="Tellier A."/>
        </authorList>
    </citation>
    <scope>NUCLEOTIDE SEQUENCE</scope>
    <source>
        <tissue evidence="4">Mature leaves</tissue>
    </source>
</reference>
<dbReference type="AlphaFoldDB" id="A0A6N2AKC6"/>
<dbReference type="PROSITE" id="PS50011">
    <property type="entry name" value="PROTEIN_KINASE_DOM"/>
    <property type="match status" value="1"/>
</dbReference>
<feature type="region of interest" description="Disordered" evidence="2">
    <location>
        <begin position="1"/>
        <end position="49"/>
    </location>
</feature>
<evidence type="ECO:0000256" key="2">
    <source>
        <dbReference type="SAM" id="MobiDB-lite"/>
    </source>
</evidence>
<feature type="compositionally biased region" description="Polar residues" evidence="2">
    <location>
        <begin position="16"/>
        <end position="30"/>
    </location>
</feature>
<feature type="domain" description="Protein kinase" evidence="3">
    <location>
        <begin position="88"/>
        <end position="404"/>
    </location>
</feature>
<dbReference type="InterPro" id="IPR000719">
    <property type="entry name" value="Prot_kinase_dom"/>
</dbReference>
<dbReference type="GO" id="GO:0004672">
    <property type="term" value="F:protein kinase activity"/>
    <property type="evidence" value="ECO:0007669"/>
    <property type="project" value="InterPro"/>
</dbReference>
<organism evidence="4">
    <name type="scientific">Solanum chilense</name>
    <name type="common">Tomato</name>
    <name type="synonym">Lycopersicon chilense</name>
    <dbReference type="NCBI Taxonomy" id="4083"/>
    <lineage>
        <taxon>Eukaryota</taxon>
        <taxon>Viridiplantae</taxon>
        <taxon>Streptophyta</taxon>
        <taxon>Embryophyta</taxon>
        <taxon>Tracheophyta</taxon>
        <taxon>Spermatophyta</taxon>
        <taxon>Magnoliopsida</taxon>
        <taxon>eudicotyledons</taxon>
        <taxon>Gunneridae</taxon>
        <taxon>Pentapetalae</taxon>
        <taxon>asterids</taxon>
        <taxon>lamiids</taxon>
        <taxon>Solanales</taxon>
        <taxon>Solanaceae</taxon>
        <taxon>Solanoideae</taxon>
        <taxon>Solaneae</taxon>
        <taxon>Solanum</taxon>
        <taxon>Solanum subgen. Lycopersicon</taxon>
    </lineage>
</organism>
<dbReference type="EMBL" id="RXGB01019314">
    <property type="protein sequence ID" value="TMW82219.1"/>
    <property type="molecule type" value="Genomic_DNA"/>
</dbReference>
<dbReference type="PANTHER" id="PTHR48014">
    <property type="entry name" value="SERINE/THREONINE-PROTEIN KINASE FRAY2"/>
    <property type="match status" value="1"/>
</dbReference>
<protein>
    <recommendedName>
        <fullName evidence="3">Protein kinase domain-containing protein</fullName>
    </recommendedName>
</protein>
<dbReference type="InterPro" id="IPR047173">
    <property type="entry name" value="STRAD_A/B-like"/>
</dbReference>
<name>A0A6N2AKC6_SOLCI</name>
<dbReference type="Pfam" id="PF00069">
    <property type="entry name" value="Pkinase"/>
    <property type="match status" value="1"/>
</dbReference>
<proteinExistence type="inferred from homology"/>
<evidence type="ECO:0000259" key="3">
    <source>
        <dbReference type="PROSITE" id="PS50011"/>
    </source>
</evidence>
<gene>
    <name evidence="4" type="ORF">EJD97_006487</name>
</gene>
<dbReference type="GO" id="GO:0043539">
    <property type="term" value="F:protein serine/threonine kinase activator activity"/>
    <property type="evidence" value="ECO:0007669"/>
    <property type="project" value="InterPro"/>
</dbReference>
<dbReference type="SUPFAM" id="SSF56112">
    <property type="entry name" value="Protein kinase-like (PK-like)"/>
    <property type="match status" value="1"/>
</dbReference>
<comment type="similarity">
    <text evidence="1">Belongs to the protein kinase superfamily. STE Ser/Thr protein kinase family. STE20 subfamily.</text>
</comment>
<accession>A0A6N2AKC6</accession>
<evidence type="ECO:0000313" key="4">
    <source>
        <dbReference type="EMBL" id="TMW82219.1"/>
    </source>
</evidence>
<evidence type="ECO:0000256" key="1">
    <source>
        <dbReference type="ARBA" id="ARBA00008874"/>
    </source>
</evidence>
<comment type="caution">
    <text evidence="4">The sequence shown here is derived from an EMBL/GenBank/DDBJ whole genome shotgun (WGS) entry which is preliminary data.</text>
</comment>
<dbReference type="PANTHER" id="PTHR48014:SF16">
    <property type="entry name" value="KINASE"/>
    <property type="match status" value="1"/>
</dbReference>
<sequence>MKKNQNPYNPYLPKENGSTSFENGSTSSPASIDPPSNAPDPVPSFASLPLQFDSNRSSLSMRFARLSTSENQQVRQPIITDPHNQDQYLLTSDIGSFSHGSGAVFKALYTEHRPDSEITAHSRWVTLKIIDMNDNESESRDLWRQGKTGLLDTPYGKIIGSRKIFSVVTNIFSDNDELLCVVLPYMSEGSLRYILSTRPQKKLSEEFIFVVLKQVLIGLRDEIHVEFNPKVHKTLNAGDIFVHFDDATQEISIKLAYEVSVYDSETQNQGNNRYAPFMNPKNIFRWGAAPEVYEKQNEGKSGPKSDIWLFGITALELVYGDLPVRNRVDFNYIVDEIRKKKKLPNSLKKMMIKRDGRFKEVMRNVVNRKKRVFSEEFEEIILACLRENPVNRPSADQLLNAPFFCDSNDRFKQYVLNGRN</sequence>
<dbReference type="Gene3D" id="1.10.510.10">
    <property type="entry name" value="Transferase(Phosphotransferase) domain 1"/>
    <property type="match status" value="1"/>
</dbReference>
<dbReference type="InterPro" id="IPR011009">
    <property type="entry name" value="Kinase-like_dom_sf"/>
</dbReference>
<dbReference type="GO" id="GO:0005524">
    <property type="term" value="F:ATP binding"/>
    <property type="evidence" value="ECO:0007669"/>
    <property type="project" value="InterPro"/>
</dbReference>